<dbReference type="Proteomes" id="UP001428817">
    <property type="component" value="Unassembled WGS sequence"/>
</dbReference>
<dbReference type="SMART" id="SM00116">
    <property type="entry name" value="CBS"/>
    <property type="match status" value="4"/>
</dbReference>
<dbReference type="PROSITE" id="PS51371">
    <property type="entry name" value="CBS"/>
    <property type="match status" value="4"/>
</dbReference>
<comment type="caution">
    <text evidence="4">The sequence shown here is derived from an EMBL/GenBank/DDBJ whole genome shotgun (WGS) entry which is preliminary data.</text>
</comment>
<evidence type="ECO:0000256" key="2">
    <source>
        <dbReference type="PROSITE-ProRule" id="PRU00703"/>
    </source>
</evidence>
<accession>A0ABP9QI25</accession>
<evidence type="ECO:0000256" key="1">
    <source>
        <dbReference type="ARBA" id="ARBA00023122"/>
    </source>
</evidence>
<proteinExistence type="predicted"/>
<organism evidence="4 5">
    <name type="scientific">Pseudonocardia eucalypti</name>
    <dbReference type="NCBI Taxonomy" id="648755"/>
    <lineage>
        <taxon>Bacteria</taxon>
        <taxon>Bacillati</taxon>
        <taxon>Actinomycetota</taxon>
        <taxon>Actinomycetes</taxon>
        <taxon>Pseudonocardiales</taxon>
        <taxon>Pseudonocardiaceae</taxon>
        <taxon>Pseudonocardia</taxon>
    </lineage>
</organism>
<keyword evidence="5" id="KW-1185">Reference proteome</keyword>
<feature type="domain" description="CBS" evidence="3">
    <location>
        <begin position="163"/>
        <end position="220"/>
    </location>
</feature>
<dbReference type="EMBL" id="BAABJP010000026">
    <property type="protein sequence ID" value="GAA5162209.1"/>
    <property type="molecule type" value="Genomic_DNA"/>
</dbReference>
<protein>
    <recommendedName>
        <fullName evidence="3">CBS domain-containing protein</fullName>
    </recommendedName>
</protein>
<feature type="domain" description="CBS" evidence="3">
    <location>
        <begin position="66"/>
        <end position="122"/>
    </location>
</feature>
<dbReference type="SUPFAM" id="SSF54631">
    <property type="entry name" value="CBS-domain pair"/>
    <property type="match status" value="2"/>
</dbReference>
<dbReference type="InterPro" id="IPR000644">
    <property type="entry name" value="CBS_dom"/>
</dbReference>
<dbReference type="InterPro" id="IPR046342">
    <property type="entry name" value="CBS_dom_sf"/>
</dbReference>
<dbReference type="InterPro" id="IPR051257">
    <property type="entry name" value="Diverse_CBS-Domain"/>
</dbReference>
<dbReference type="PANTHER" id="PTHR43080:SF29">
    <property type="entry name" value="OS02G0818000 PROTEIN"/>
    <property type="match status" value="1"/>
</dbReference>
<evidence type="ECO:0000259" key="3">
    <source>
        <dbReference type="PROSITE" id="PS51371"/>
    </source>
</evidence>
<dbReference type="Gene3D" id="3.10.580.10">
    <property type="entry name" value="CBS-domain"/>
    <property type="match status" value="2"/>
</dbReference>
<sequence>MTDRVISVRPDTPAERARALLVERRFSALPVVDGHNHLVGVLDAADLVRLDHTPRGLPPHTVGGLMRRGVVCMSPESDIGVLTHRLRTYGEPQMMPIVEHGFLVGVITRADLLRPRPRDGKLGRLARRAANLLKGGGTAGRPRPPAAARKLNRTGTLHARDIMTSADLVTVTENTPPDHAARLLVGNRFTALPVVDVAGRLVGLVSEADLIDDPLNGRRTPRPRSVAAAMTTDVITRPPDAPVVELAQVLSDGGLRLVPIVAGDRLVGVVSRGDVLRAHGIPHSP</sequence>
<dbReference type="PANTHER" id="PTHR43080">
    <property type="entry name" value="CBS DOMAIN-CONTAINING PROTEIN CBSX3, MITOCHONDRIAL"/>
    <property type="match status" value="1"/>
</dbReference>
<name>A0ABP9QI25_9PSEU</name>
<dbReference type="Pfam" id="PF00571">
    <property type="entry name" value="CBS"/>
    <property type="match status" value="4"/>
</dbReference>
<feature type="domain" description="CBS" evidence="3">
    <location>
        <begin position="1"/>
        <end position="57"/>
    </location>
</feature>
<feature type="domain" description="CBS" evidence="3">
    <location>
        <begin position="230"/>
        <end position="285"/>
    </location>
</feature>
<evidence type="ECO:0000313" key="4">
    <source>
        <dbReference type="EMBL" id="GAA5162209.1"/>
    </source>
</evidence>
<keyword evidence="1 2" id="KW-0129">CBS domain</keyword>
<evidence type="ECO:0000313" key="5">
    <source>
        <dbReference type="Proteomes" id="UP001428817"/>
    </source>
</evidence>
<gene>
    <name evidence="4" type="ORF">GCM10023321_47450</name>
</gene>
<reference evidence="5" key="1">
    <citation type="journal article" date="2019" name="Int. J. Syst. Evol. Microbiol.">
        <title>The Global Catalogue of Microorganisms (GCM) 10K type strain sequencing project: providing services to taxonomists for standard genome sequencing and annotation.</title>
        <authorList>
            <consortium name="The Broad Institute Genomics Platform"/>
            <consortium name="The Broad Institute Genome Sequencing Center for Infectious Disease"/>
            <person name="Wu L."/>
            <person name="Ma J."/>
        </authorList>
    </citation>
    <scope>NUCLEOTIDE SEQUENCE [LARGE SCALE GENOMIC DNA]</scope>
    <source>
        <strain evidence="5">JCM 18303</strain>
    </source>
</reference>